<feature type="transmembrane region" description="Helical" evidence="1">
    <location>
        <begin position="267"/>
        <end position="288"/>
    </location>
</feature>
<dbReference type="EMBL" id="PYFT01000001">
    <property type="protein sequence ID" value="PSR56784.1"/>
    <property type="molecule type" value="Genomic_DNA"/>
</dbReference>
<dbReference type="RefSeq" id="WP_106932960.1">
    <property type="nucleotide sequence ID" value="NZ_PYFT01000001.1"/>
</dbReference>
<feature type="transmembrane region" description="Helical" evidence="1">
    <location>
        <begin position="87"/>
        <end position="107"/>
    </location>
</feature>
<name>A0A2T2YMN9_9BACT</name>
<accession>A0A2T2YMN9</accession>
<dbReference type="OrthoDB" id="9150437at2"/>
<gene>
    <name evidence="3" type="ORF">AHMF7605_26445</name>
</gene>
<feature type="transmembrane region" description="Helical" evidence="1">
    <location>
        <begin position="119"/>
        <end position="137"/>
    </location>
</feature>
<dbReference type="SUPFAM" id="SSF103481">
    <property type="entry name" value="Multidrug resistance efflux transporter EmrE"/>
    <property type="match status" value="2"/>
</dbReference>
<organism evidence="3 4">
    <name type="scientific">Adhaeribacter arboris</name>
    <dbReference type="NCBI Taxonomy" id="2072846"/>
    <lineage>
        <taxon>Bacteria</taxon>
        <taxon>Pseudomonadati</taxon>
        <taxon>Bacteroidota</taxon>
        <taxon>Cytophagia</taxon>
        <taxon>Cytophagales</taxon>
        <taxon>Hymenobacteraceae</taxon>
        <taxon>Adhaeribacter</taxon>
    </lineage>
</organism>
<evidence type="ECO:0000313" key="3">
    <source>
        <dbReference type="EMBL" id="PSR56784.1"/>
    </source>
</evidence>
<dbReference type="PANTHER" id="PTHR22911">
    <property type="entry name" value="ACYL-MALONYL CONDENSING ENZYME-RELATED"/>
    <property type="match status" value="1"/>
</dbReference>
<evidence type="ECO:0000256" key="1">
    <source>
        <dbReference type="SAM" id="Phobius"/>
    </source>
</evidence>
<feature type="domain" description="EamA" evidence="2">
    <location>
        <begin position="143"/>
        <end position="284"/>
    </location>
</feature>
<feature type="transmembrane region" description="Helical" evidence="1">
    <location>
        <begin position="174"/>
        <end position="192"/>
    </location>
</feature>
<keyword evidence="1" id="KW-0812">Transmembrane</keyword>
<reference evidence="3 4" key="1">
    <citation type="submission" date="2018-03" db="EMBL/GenBank/DDBJ databases">
        <title>Adhaeribacter sp. HMF7605 Genome sequencing and assembly.</title>
        <authorList>
            <person name="Kang H."/>
            <person name="Kang J."/>
            <person name="Cha I."/>
            <person name="Kim H."/>
            <person name="Joh K."/>
        </authorList>
    </citation>
    <scope>NUCLEOTIDE SEQUENCE [LARGE SCALE GENOMIC DNA]</scope>
    <source>
        <strain evidence="3 4">HMF7605</strain>
    </source>
</reference>
<dbReference type="Pfam" id="PF00892">
    <property type="entry name" value="EamA"/>
    <property type="match status" value="2"/>
</dbReference>
<dbReference type="AlphaFoldDB" id="A0A2T2YMN9"/>
<feature type="domain" description="EamA" evidence="2">
    <location>
        <begin position="14"/>
        <end position="135"/>
    </location>
</feature>
<evidence type="ECO:0000313" key="4">
    <source>
        <dbReference type="Proteomes" id="UP000240357"/>
    </source>
</evidence>
<dbReference type="PANTHER" id="PTHR22911:SF79">
    <property type="entry name" value="MOBA-LIKE NTP TRANSFERASE DOMAIN-CONTAINING PROTEIN"/>
    <property type="match status" value="1"/>
</dbReference>
<feature type="transmembrane region" description="Helical" evidence="1">
    <location>
        <begin position="143"/>
        <end position="162"/>
    </location>
</feature>
<dbReference type="InterPro" id="IPR037185">
    <property type="entry name" value="EmrE-like"/>
</dbReference>
<dbReference type="Proteomes" id="UP000240357">
    <property type="component" value="Unassembled WGS sequence"/>
</dbReference>
<keyword evidence="4" id="KW-1185">Reference proteome</keyword>
<feature type="transmembrane region" description="Helical" evidence="1">
    <location>
        <begin position="35"/>
        <end position="52"/>
    </location>
</feature>
<protein>
    <submittedName>
        <fullName evidence="3">EamA family transporter</fullName>
    </submittedName>
</protein>
<keyword evidence="1" id="KW-0472">Membrane</keyword>
<sequence>MASFKHYLELHFIVFVWGFTAILGKLISIPAVELVFLRTLIAAATLALIIKFTGKSFRIGRGPIIKIIGVGMLISAHWMLFFASARVASVSICLAGMATSSLWTAILEPIFYQKKIKPHEIGLALLIFLGLYLIFQFEFSHALGILMGVGSAMLGATFSIINSRLTRKYSPLNITCYEMAGACLGTALFMPIYQLFLSPDHAVHFTLTPLDWVYILTLALVCTVYPFTGSVRLMQRIPIFNMNLSINLEPVYGIVFAYFIFGESEHMSGGFYAGALIILFSVFIHPILDRRYENRQLQSTLPNGIGGAGHS</sequence>
<feature type="transmembrane region" description="Helical" evidence="1">
    <location>
        <begin position="212"/>
        <end position="228"/>
    </location>
</feature>
<comment type="caution">
    <text evidence="3">The sequence shown here is derived from an EMBL/GenBank/DDBJ whole genome shotgun (WGS) entry which is preliminary data.</text>
</comment>
<dbReference type="InterPro" id="IPR000620">
    <property type="entry name" value="EamA_dom"/>
</dbReference>
<proteinExistence type="predicted"/>
<dbReference type="GO" id="GO:0016020">
    <property type="term" value="C:membrane"/>
    <property type="evidence" value="ECO:0007669"/>
    <property type="project" value="InterPro"/>
</dbReference>
<feature type="transmembrane region" description="Helical" evidence="1">
    <location>
        <begin position="12"/>
        <end position="29"/>
    </location>
</feature>
<feature type="transmembrane region" description="Helical" evidence="1">
    <location>
        <begin position="64"/>
        <end position="81"/>
    </location>
</feature>
<keyword evidence="1" id="KW-1133">Transmembrane helix</keyword>
<evidence type="ECO:0000259" key="2">
    <source>
        <dbReference type="Pfam" id="PF00892"/>
    </source>
</evidence>
<feature type="transmembrane region" description="Helical" evidence="1">
    <location>
        <begin position="240"/>
        <end position="261"/>
    </location>
</feature>